<dbReference type="CDD" id="cd09917">
    <property type="entry name" value="F-box_SF"/>
    <property type="match status" value="1"/>
</dbReference>
<feature type="domain" description="F-box" evidence="1">
    <location>
        <begin position="12"/>
        <end position="45"/>
    </location>
</feature>
<gene>
    <name evidence="3" type="ORF">COLO4_22245</name>
</gene>
<accession>A0A1R3IN63</accession>
<evidence type="ECO:0008006" key="5">
    <source>
        <dbReference type="Google" id="ProtNLM"/>
    </source>
</evidence>
<evidence type="ECO:0000259" key="1">
    <source>
        <dbReference type="Pfam" id="PF00646"/>
    </source>
</evidence>
<dbReference type="OrthoDB" id="1863935at2759"/>
<dbReference type="Proteomes" id="UP000187203">
    <property type="component" value="Unassembled WGS sequence"/>
</dbReference>
<dbReference type="EMBL" id="AWUE01017895">
    <property type="protein sequence ID" value="OMO84034.1"/>
    <property type="molecule type" value="Genomic_DNA"/>
</dbReference>
<dbReference type="PANTHER" id="PTHR33127">
    <property type="entry name" value="TRANSMEMBRANE PROTEIN"/>
    <property type="match status" value="1"/>
</dbReference>
<dbReference type="STRING" id="93759.A0A1R3IN63"/>
<dbReference type="AlphaFoldDB" id="A0A1R3IN63"/>
<protein>
    <recommendedName>
        <fullName evidence="5">F-box domain-containing protein</fullName>
    </recommendedName>
</protein>
<dbReference type="InterPro" id="IPR001810">
    <property type="entry name" value="F-box_dom"/>
</dbReference>
<name>A0A1R3IN63_9ROSI</name>
<evidence type="ECO:0000259" key="2">
    <source>
        <dbReference type="Pfam" id="PF03478"/>
    </source>
</evidence>
<dbReference type="InterPro" id="IPR036047">
    <property type="entry name" value="F-box-like_dom_sf"/>
</dbReference>
<evidence type="ECO:0000313" key="3">
    <source>
        <dbReference type="EMBL" id="OMO84034.1"/>
    </source>
</evidence>
<keyword evidence="4" id="KW-1185">Reference proteome</keyword>
<sequence>MGNDQGKNQDLWISLPPEILSLILSKLVGGDKVIFHAVCKTWQAITTIASQLPQLPLPSQSHDPCPWLFHIDMNKKKYRFVHPMSNDYTCEIDLPAQLSDAEIYFSNHGWVLLNRDKHQLFLFNPFTKQIIELPLLPSNLEDPRILFFTSSPPSPDCLVVAIVRGSIGLHKLGGENNWETHECYETNTMLRCSNPILCKGLYYCWETGGRIAKFDVNDIEHSFTWIDCEFPSRKFHFHLIHSLLQPFLVEIGGELFVVINTFDDARIHVFKLNMTTKRLEPVQSLGKNMLFISTGTSFSTPTVIRGTCNTIYNGVNFRVGSNSLFCFYSLSTRKYFVDNLSSKECFDMRLLLHDSSWLYPSM</sequence>
<organism evidence="3 4">
    <name type="scientific">Corchorus olitorius</name>
    <dbReference type="NCBI Taxonomy" id="93759"/>
    <lineage>
        <taxon>Eukaryota</taxon>
        <taxon>Viridiplantae</taxon>
        <taxon>Streptophyta</taxon>
        <taxon>Embryophyta</taxon>
        <taxon>Tracheophyta</taxon>
        <taxon>Spermatophyta</taxon>
        <taxon>Magnoliopsida</taxon>
        <taxon>eudicotyledons</taxon>
        <taxon>Gunneridae</taxon>
        <taxon>Pentapetalae</taxon>
        <taxon>rosids</taxon>
        <taxon>malvids</taxon>
        <taxon>Malvales</taxon>
        <taxon>Malvaceae</taxon>
        <taxon>Grewioideae</taxon>
        <taxon>Apeibeae</taxon>
        <taxon>Corchorus</taxon>
    </lineage>
</organism>
<reference evidence="4" key="1">
    <citation type="submission" date="2013-09" db="EMBL/GenBank/DDBJ databases">
        <title>Corchorus olitorius genome sequencing.</title>
        <authorList>
            <person name="Alam M."/>
            <person name="Haque M.S."/>
            <person name="Islam M.S."/>
            <person name="Emdad E.M."/>
            <person name="Islam M.M."/>
            <person name="Ahmed B."/>
            <person name="Halim A."/>
            <person name="Hossen Q.M.M."/>
            <person name="Hossain M.Z."/>
            <person name="Ahmed R."/>
            <person name="Khan M.M."/>
            <person name="Islam R."/>
            <person name="Rashid M.M."/>
            <person name="Khan S.A."/>
            <person name="Rahman M.S."/>
            <person name="Alam M."/>
            <person name="Yahiya A.S."/>
            <person name="Khan M.S."/>
            <person name="Azam M.S."/>
            <person name="Haque T."/>
            <person name="Lashkar M.Z.H."/>
            <person name="Akhand A.I."/>
            <person name="Morshed G."/>
            <person name="Roy S."/>
            <person name="Uddin K.S."/>
            <person name="Rabeya T."/>
            <person name="Hossain A.S."/>
            <person name="Chowdhury A."/>
            <person name="Snigdha A.R."/>
            <person name="Mortoza M.S."/>
            <person name="Matin S.A."/>
            <person name="Hoque S.M.E."/>
            <person name="Islam M.K."/>
            <person name="Roy D.K."/>
            <person name="Haider R."/>
            <person name="Moosa M.M."/>
            <person name="Elias S.M."/>
            <person name="Hasan A.M."/>
            <person name="Jahan S."/>
            <person name="Shafiuddin M."/>
            <person name="Mahmood N."/>
            <person name="Shommy N.S."/>
        </authorList>
    </citation>
    <scope>NUCLEOTIDE SEQUENCE [LARGE SCALE GENOMIC DNA]</scope>
    <source>
        <strain evidence="4">cv. O-4</strain>
    </source>
</reference>
<feature type="domain" description="KIB1-4 beta-propeller" evidence="2">
    <location>
        <begin position="86"/>
        <end position="312"/>
    </location>
</feature>
<dbReference type="SUPFAM" id="SSF81383">
    <property type="entry name" value="F-box domain"/>
    <property type="match status" value="1"/>
</dbReference>
<dbReference type="PANTHER" id="PTHR33127:SF5">
    <property type="entry name" value="TRANSMEMBRANE PROTEIN"/>
    <property type="match status" value="1"/>
</dbReference>
<dbReference type="Pfam" id="PF00646">
    <property type="entry name" value="F-box"/>
    <property type="match status" value="1"/>
</dbReference>
<dbReference type="InterPro" id="IPR005174">
    <property type="entry name" value="KIB1-4_b-propeller"/>
</dbReference>
<proteinExistence type="predicted"/>
<comment type="caution">
    <text evidence="3">The sequence shown here is derived from an EMBL/GenBank/DDBJ whole genome shotgun (WGS) entry which is preliminary data.</text>
</comment>
<dbReference type="Pfam" id="PF03478">
    <property type="entry name" value="Beta-prop_KIB1-4"/>
    <property type="match status" value="1"/>
</dbReference>
<evidence type="ECO:0000313" key="4">
    <source>
        <dbReference type="Proteomes" id="UP000187203"/>
    </source>
</evidence>